<comment type="similarity">
    <text evidence="1">Belongs to the UPF0065 (bug) family.</text>
</comment>
<dbReference type="STRING" id="391735.Veis_3545"/>
<reference evidence="4" key="1">
    <citation type="submission" date="2006-12" db="EMBL/GenBank/DDBJ databases">
        <title>Complete sequence of chromosome 1 of Verminephrobacter eiseniae EF01-2.</title>
        <authorList>
            <person name="Copeland A."/>
            <person name="Lucas S."/>
            <person name="Lapidus A."/>
            <person name="Barry K."/>
            <person name="Detter J.C."/>
            <person name="Glavina del Rio T."/>
            <person name="Dalin E."/>
            <person name="Tice H."/>
            <person name="Pitluck S."/>
            <person name="Chertkov O."/>
            <person name="Brettin T."/>
            <person name="Bruce D."/>
            <person name="Han C."/>
            <person name="Tapia R."/>
            <person name="Gilna P."/>
            <person name="Schmutz J."/>
            <person name="Larimer F."/>
            <person name="Land M."/>
            <person name="Hauser L."/>
            <person name="Kyrpides N."/>
            <person name="Kim E."/>
            <person name="Stahl D."/>
            <person name="Richardson P."/>
        </authorList>
    </citation>
    <scope>NUCLEOTIDE SEQUENCE [LARGE SCALE GENOMIC DNA]</scope>
    <source>
        <strain evidence="4">EF01-2</strain>
    </source>
</reference>
<dbReference type="PANTHER" id="PTHR42928">
    <property type="entry name" value="TRICARBOXYLATE-BINDING PROTEIN"/>
    <property type="match status" value="1"/>
</dbReference>
<dbReference type="Pfam" id="PF03401">
    <property type="entry name" value="TctC"/>
    <property type="match status" value="1"/>
</dbReference>
<feature type="signal peptide" evidence="2">
    <location>
        <begin position="1"/>
        <end position="25"/>
    </location>
</feature>
<dbReference type="PANTHER" id="PTHR42928:SF5">
    <property type="entry name" value="BLR1237 PROTEIN"/>
    <property type="match status" value="1"/>
</dbReference>
<protein>
    <submittedName>
        <fullName evidence="3">Uncharacterized protein UPF0065</fullName>
    </submittedName>
</protein>
<evidence type="ECO:0000256" key="2">
    <source>
        <dbReference type="SAM" id="SignalP"/>
    </source>
</evidence>
<name>A1WNQ7_VEREI</name>
<evidence type="ECO:0000256" key="1">
    <source>
        <dbReference type="ARBA" id="ARBA00006987"/>
    </source>
</evidence>
<accession>A1WNQ7</accession>
<keyword evidence="4" id="KW-1185">Reference proteome</keyword>
<organism evidence="3 4">
    <name type="scientific">Verminephrobacter eiseniae (strain EF01-2)</name>
    <dbReference type="NCBI Taxonomy" id="391735"/>
    <lineage>
        <taxon>Bacteria</taxon>
        <taxon>Pseudomonadati</taxon>
        <taxon>Pseudomonadota</taxon>
        <taxon>Betaproteobacteria</taxon>
        <taxon>Burkholderiales</taxon>
        <taxon>Comamonadaceae</taxon>
        <taxon>Verminephrobacter</taxon>
    </lineage>
</organism>
<dbReference type="Gene3D" id="3.40.190.10">
    <property type="entry name" value="Periplasmic binding protein-like II"/>
    <property type="match status" value="1"/>
</dbReference>
<dbReference type="Proteomes" id="UP000000374">
    <property type="component" value="Chromosome"/>
</dbReference>
<dbReference type="SUPFAM" id="SSF53850">
    <property type="entry name" value="Periplasmic binding protein-like II"/>
    <property type="match status" value="1"/>
</dbReference>
<dbReference type="AlphaFoldDB" id="A1WNQ7"/>
<dbReference type="HOGENOM" id="CLU_045683_1_1_4"/>
<proteinExistence type="inferred from homology"/>
<keyword evidence="2" id="KW-0732">Signal</keyword>
<sequence length="350" mass="36982">MWRRRQLLQSLGMAALPWVMARASADGFPSRPIEIIVPASAGGGTDALARVFAEAARKHLPQQSFVVNNKPGASGIVGMNDVLGSRPDGYKLCMLTAEVTTLPHLGLAKFDHTKFEPIARLNADPAAITVRADAPWNTVEEFLIAAKTQAGAMKVGNGGSGSVYHLSAIGLEDKAGVAFNHIPYAGAAPAVVALLGGHIDALDVSPAEVGPHVQAGKLKMLGIMANERIAAFGNVPTFKERKIDLASSTWRGLAAPRGTPAPVIDTMRSVARNVAADPVFKDGLNKLTLGWAYLDAPEFAQAILRDHEYFGHLIRKNGIRIQAGSHGSHGSHGSPEPAQARSIACDWAHA</sequence>
<evidence type="ECO:0000313" key="3">
    <source>
        <dbReference type="EMBL" id="ABM59264.1"/>
    </source>
</evidence>
<gene>
    <name evidence="3" type="ordered locus">Veis_3545</name>
</gene>
<dbReference type="CDD" id="cd07012">
    <property type="entry name" value="PBP2_Bug_TTT"/>
    <property type="match status" value="1"/>
</dbReference>
<evidence type="ECO:0000313" key="4">
    <source>
        <dbReference type="Proteomes" id="UP000000374"/>
    </source>
</evidence>
<dbReference type="InterPro" id="IPR042100">
    <property type="entry name" value="Bug_dom1"/>
</dbReference>
<dbReference type="InterPro" id="IPR005064">
    <property type="entry name" value="BUG"/>
</dbReference>
<dbReference type="Gene3D" id="3.40.190.150">
    <property type="entry name" value="Bordetella uptake gene, domain 1"/>
    <property type="match status" value="1"/>
</dbReference>
<dbReference type="PIRSF" id="PIRSF017082">
    <property type="entry name" value="YflP"/>
    <property type="match status" value="1"/>
</dbReference>
<dbReference type="eggNOG" id="COG3181">
    <property type="taxonomic scope" value="Bacteria"/>
</dbReference>
<feature type="chain" id="PRO_5002639995" evidence="2">
    <location>
        <begin position="26"/>
        <end position="350"/>
    </location>
</feature>
<dbReference type="KEGG" id="vei:Veis_3545"/>
<dbReference type="EMBL" id="CP000542">
    <property type="protein sequence ID" value="ABM59264.1"/>
    <property type="molecule type" value="Genomic_DNA"/>
</dbReference>